<sequence length="1472" mass="169469">MTRLAIKDLPDAEERFVLETCIGTGIFGKVHSAIDTANGHRRVAIKIQKLNQENENYINEEYKVLRDFSNHFNLPDYYSAFKREQIDSSEIWFVMELCEGGPIIDLVNGLLERNRRMSEDHIAFILKEVVKALTYLHENHIIHRDIRGTNVLTTHEGEVKLVDFGLSRHLSSTLGRTDTSIGSPSWMAPEVVTSSGDYNDEGYGNRADVWALGITAIELGDGKTPFCDMHPTRALFQIVRNPPPTLYRPSSWSEMYVDFISECLVKNPEYRPYMMEVLEHPFLTAVPENNYHLTQELKSLRITIMEGSDRLIKHNDAFVRSSLLKKFIDKKAEKMDVEDLAALDYLTEDSILRELESRTADGNFQTYIGDILLTLNPNEHQNIYTKEHHQKYSFKSRSANAPHIYAVADSAYQDALHHMIPQNIIMTGESNSGKTTNYLHLMEHLLYLGESMNISMDRIKSGIKLIHWLTHASTPVNENSTRCALKTEVIYGRSGKVSGCTFSIYQLEKMRVSLSDSTHSNFHIFYYIYAGLIQSGTADKYHLLENYDYKYLRDVSNSQYSNAEKNFDKFKELEAIFHEYDFSKEQIDTIFSIISAVLNIGEIKFQPLENDTASIENEEQVAKVATLLKVDAKQLSWSLVNYCYVSKGTAVSRHHTCDEAADAANVFANSLYARIVDYVVSVINHKLSYGRAIFGEKYWIRILDMYGIECFKHNRLSQLLTNTLNEQLHYLYLQRVFAWEFLELNEESIPHTAIPYYDNRNAMEEILGKGGLLSIIDDTSKNDHRERFITDSLDTKSNTHVKTENIDEFSITHFTGKITYQTRMMGRENRDFLPPEVIDVLRLSDNPLIKMFFSNKLSKTGNLNVTFEEKTVKEKFSSSSSEEDDAYSQVRKMRSLASRFRTLCLDLMKELAVGGGSGGTHFVRCIRADLENKPRNFHTEIVRQQLRAMAVIETAKAKQKGYPHRINFSEFLRRYKFLAFDFNENVETTRDNCRLLLIRLKMEGWVIGKTKVFLKYYNEEYLARLYEVQVKKIVKIQCMMRSFLVKRKIAKRIQKDREKTISQLRRQSQTDAMTQEEAALIIQKAYRGLSVRRTYRPLVCKLTGVLDGETRDFIKPFADKWKNKSLFQVILQYRAAKQHELFNFAQQVHFFNQKCVHNLQSISNPIDLESVEIKAHASTWLQEIQPPVLKLPFRLDDVPYFDTTYMCDPVTTSGLAIEGEEAWDSPFQWRDNVSSQIISSLLAEESLITKPYAQQVKRKESIVDDISVSTNEHVINMPFTRDPKEPIGKLSSTIIVSEELSPKREHASPKATTSVQPITEEVKESNEPISKAASPKESPVKIKKPEDLESKECKNLENTITKTEIKRKEPADPIEELKHLARRLSASEDDPPFNFQGMLRKTNFQRESLKRTVNNIRSRRASKDKLSGNMSPVKVKDEEENPKDLKANYFDKPKMISEIAPGVFLEGIVVDL</sequence>
<protein>
    <submittedName>
        <fullName evidence="1">Uncharacterized protein</fullName>
    </submittedName>
</protein>
<evidence type="ECO:0000313" key="2">
    <source>
        <dbReference type="Proteomes" id="UP001056778"/>
    </source>
</evidence>
<dbReference type="EMBL" id="CM043017">
    <property type="protein sequence ID" value="KAI4465646.1"/>
    <property type="molecule type" value="Genomic_DNA"/>
</dbReference>
<comment type="caution">
    <text evidence="1">The sequence shown here is derived from an EMBL/GenBank/DDBJ whole genome shotgun (WGS) entry which is preliminary data.</text>
</comment>
<proteinExistence type="predicted"/>
<accession>A0ACB9TFR4</accession>
<evidence type="ECO:0000313" key="1">
    <source>
        <dbReference type="EMBL" id="KAI4465646.1"/>
    </source>
</evidence>
<reference evidence="1" key="1">
    <citation type="submission" date="2022-04" db="EMBL/GenBank/DDBJ databases">
        <title>Chromosome-scale genome assembly of Holotrichia oblita Faldermann.</title>
        <authorList>
            <person name="Rongchong L."/>
        </authorList>
    </citation>
    <scope>NUCLEOTIDE SEQUENCE</scope>
    <source>
        <strain evidence="1">81SQS9</strain>
    </source>
</reference>
<dbReference type="Proteomes" id="UP001056778">
    <property type="component" value="Chromosome 3"/>
</dbReference>
<organism evidence="1 2">
    <name type="scientific">Holotrichia oblita</name>
    <name type="common">Chafer beetle</name>
    <dbReference type="NCBI Taxonomy" id="644536"/>
    <lineage>
        <taxon>Eukaryota</taxon>
        <taxon>Metazoa</taxon>
        <taxon>Ecdysozoa</taxon>
        <taxon>Arthropoda</taxon>
        <taxon>Hexapoda</taxon>
        <taxon>Insecta</taxon>
        <taxon>Pterygota</taxon>
        <taxon>Neoptera</taxon>
        <taxon>Endopterygota</taxon>
        <taxon>Coleoptera</taxon>
        <taxon>Polyphaga</taxon>
        <taxon>Scarabaeiformia</taxon>
        <taxon>Scarabaeidae</taxon>
        <taxon>Melolonthinae</taxon>
        <taxon>Holotrichia</taxon>
    </lineage>
</organism>
<name>A0ACB9TFR4_HOLOL</name>
<keyword evidence="2" id="KW-1185">Reference proteome</keyword>
<gene>
    <name evidence="1" type="ORF">MML48_3g00009043</name>
</gene>